<dbReference type="RefSeq" id="WP_183997031.1">
    <property type="nucleotide sequence ID" value="NZ_BMHW01000011.1"/>
</dbReference>
<dbReference type="EMBL" id="JACHEG010000010">
    <property type="protein sequence ID" value="MBB6165631.1"/>
    <property type="molecule type" value="Genomic_DNA"/>
</dbReference>
<sequence>MTGNEAWQDICTRHAKRDTFSRALAATPDRHVSVPAEAVAAMSLRQLGEVYGYEAVIKKREEATRGCDNNNFDEATKLAAYAAEASGNFLATGAPMGSKEARTMRDPHVNPAH</sequence>
<evidence type="ECO:0000256" key="1">
    <source>
        <dbReference type="SAM" id="MobiDB-lite"/>
    </source>
</evidence>
<comment type="caution">
    <text evidence="2">The sequence shown here is derived from an EMBL/GenBank/DDBJ whole genome shotgun (WGS) entry which is preliminary data.</text>
</comment>
<organism evidence="2 3">
    <name type="scientific">Rhizobium wenxiniae</name>
    <dbReference type="NCBI Taxonomy" id="1737357"/>
    <lineage>
        <taxon>Bacteria</taxon>
        <taxon>Pseudomonadati</taxon>
        <taxon>Pseudomonadota</taxon>
        <taxon>Alphaproteobacteria</taxon>
        <taxon>Hyphomicrobiales</taxon>
        <taxon>Rhizobiaceae</taxon>
        <taxon>Rhizobium/Agrobacterium group</taxon>
        <taxon>Rhizobium</taxon>
    </lineage>
</organism>
<feature type="compositionally biased region" description="Basic and acidic residues" evidence="1">
    <location>
        <begin position="99"/>
        <end position="113"/>
    </location>
</feature>
<accession>A0A7W9YBL9</accession>
<protein>
    <submittedName>
        <fullName evidence="2">Uncharacterized protein</fullName>
    </submittedName>
</protein>
<gene>
    <name evidence="2" type="ORF">HNQ72_005479</name>
</gene>
<feature type="region of interest" description="Disordered" evidence="1">
    <location>
        <begin position="93"/>
        <end position="113"/>
    </location>
</feature>
<proteinExistence type="predicted"/>
<evidence type="ECO:0000313" key="3">
    <source>
        <dbReference type="Proteomes" id="UP000547879"/>
    </source>
</evidence>
<dbReference type="AlphaFoldDB" id="A0A7W9YBL9"/>
<name>A0A7W9YBL9_9HYPH</name>
<reference evidence="2 3" key="1">
    <citation type="submission" date="2020-08" db="EMBL/GenBank/DDBJ databases">
        <title>Genomic Encyclopedia of Type Strains, Phase IV (KMG-IV): sequencing the most valuable type-strain genomes for metagenomic binning, comparative biology and taxonomic classification.</title>
        <authorList>
            <person name="Goeker M."/>
        </authorList>
    </citation>
    <scope>NUCLEOTIDE SEQUENCE [LARGE SCALE GENOMIC DNA]</scope>
    <source>
        <strain evidence="2 3">DSM 100734</strain>
    </source>
</reference>
<evidence type="ECO:0000313" key="2">
    <source>
        <dbReference type="EMBL" id="MBB6165631.1"/>
    </source>
</evidence>
<dbReference type="Proteomes" id="UP000547879">
    <property type="component" value="Unassembled WGS sequence"/>
</dbReference>
<keyword evidence="3" id="KW-1185">Reference proteome</keyword>